<evidence type="ECO:0000256" key="1">
    <source>
        <dbReference type="SAM" id="MobiDB-lite"/>
    </source>
</evidence>
<dbReference type="SUPFAM" id="SSF56112">
    <property type="entry name" value="Protein kinase-like (PK-like)"/>
    <property type="match status" value="1"/>
</dbReference>
<dbReference type="EMBL" id="JAWCUI010000025">
    <property type="protein sequence ID" value="KAL1895875.1"/>
    <property type="molecule type" value="Genomic_DNA"/>
</dbReference>
<evidence type="ECO:0000259" key="2">
    <source>
        <dbReference type="PROSITE" id="PS50011"/>
    </source>
</evidence>
<feature type="domain" description="Protein kinase" evidence="2">
    <location>
        <begin position="1"/>
        <end position="122"/>
    </location>
</feature>
<evidence type="ECO:0000313" key="4">
    <source>
        <dbReference type="Proteomes" id="UP001583186"/>
    </source>
</evidence>
<dbReference type="InterPro" id="IPR000719">
    <property type="entry name" value="Prot_kinase_dom"/>
</dbReference>
<name>A0ABR3Z6Z4_9PEZI</name>
<evidence type="ECO:0000313" key="3">
    <source>
        <dbReference type="EMBL" id="KAL1895875.1"/>
    </source>
</evidence>
<dbReference type="InterPro" id="IPR011009">
    <property type="entry name" value="Kinase-like_dom_sf"/>
</dbReference>
<dbReference type="PROSITE" id="PS50011">
    <property type="entry name" value="PROTEIN_KINASE_DOM"/>
    <property type="match status" value="1"/>
</dbReference>
<reference evidence="3 4" key="1">
    <citation type="journal article" date="2024" name="IMA Fungus">
        <title>IMA Genome - F19 : A genome assembly and annotation guide to empower mycologists, including annotated draft genome sequences of Ceratocystis pirilliformis, Diaporthe australafricana, Fusarium ophioides, Paecilomyces lecythidis, and Sporothrix stenoceras.</title>
        <authorList>
            <person name="Aylward J."/>
            <person name="Wilson A.M."/>
            <person name="Visagie C.M."/>
            <person name="Spraker J."/>
            <person name="Barnes I."/>
            <person name="Buitendag C."/>
            <person name="Ceriani C."/>
            <person name="Del Mar Angel L."/>
            <person name="du Plessis D."/>
            <person name="Fuchs T."/>
            <person name="Gasser K."/>
            <person name="Kramer D."/>
            <person name="Li W."/>
            <person name="Munsamy K."/>
            <person name="Piso A."/>
            <person name="Price J.L."/>
            <person name="Sonnekus B."/>
            <person name="Thomas C."/>
            <person name="van der Nest A."/>
            <person name="van Dijk A."/>
            <person name="van Heerden A."/>
            <person name="van Vuuren N."/>
            <person name="Yilmaz N."/>
            <person name="Duong T.A."/>
            <person name="van der Merwe N.A."/>
            <person name="Wingfield M.J."/>
            <person name="Wingfield B.D."/>
        </authorList>
    </citation>
    <scope>NUCLEOTIDE SEQUENCE [LARGE SCALE GENOMIC DNA]</scope>
    <source>
        <strain evidence="3 4">CMW 5346</strain>
    </source>
</reference>
<accession>A0ABR3Z6Z4</accession>
<dbReference type="Pfam" id="PF00069">
    <property type="entry name" value="Pkinase"/>
    <property type="match status" value="1"/>
</dbReference>
<proteinExistence type="predicted"/>
<dbReference type="Gene3D" id="1.10.510.10">
    <property type="entry name" value="Transferase(Phosphotransferase) domain 1"/>
    <property type="match status" value="1"/>
</dbReference>
<comment type="caution">
    <text evidence="3">The sequence shown here is derived from an EMBL/GenBank/DDBJ whole genome shotgun (WGS) entry which is preliminary data.</text>
</comment>
<gene>
    <name evidence="3" type="ORF">Sste5346_004972</name>
</gene>
<sequence>MHTYCGTSWYWAPDLFDEEIQASGYQASVDIWSTGVVFFEWMYHGRPNYAPYDMSCPGDGRRWTLGWAQLLVRTVASRCSKSTNDTLETTALDLLKHMLVIDANSRYTATRCLEEGRRSGLFEQSDTVHISYGDDAGNEPGSDKAQGNGTLVSEDSTALTVLNHNVEKRMQSIVQASCDRIMHISGRMLRETAGRDAALMGTLFEASLDKDDQAVEDDSADTSVDIEQPQELDTAPPQSAKFLLPDRVQAPPPGRMQTPPNIPLVTITTLPNGRLTSENLAVVDNELKAMAIETPGTAQDPAMDEHFPGLRDLIS</sequence>
<keyword evidence="4" id="KW-1185">Reference proteome</keyword>
<dbReference type="Proteomes" id="UP001583186">
    <property type="component" value="Unassembled WGS sequence"/>
</dbReference>
<organism evidence="3 4">
    <name type="scientific">Sporothrix stenoceras</name>
    <dbReference type="NCBI Taxonomy" id="5173"/>
    <lineage>
        <taxon>Eukaryota</taxon>
        <taxon>Fungi</taxon>
        <taxon>Dikarya</taxon>
        <taxon>Ascomycota</taxon>
        <taxon>Pezizomycotina</taxon>
        <taxon>Sordariomycetes</taxon>
        <taxon>Sordariomycetidae</taxon>
        <taxon>Ophiostomatales</taxon>
        <taxon>Ophiostomataceae</taxon>
        <taxon>Sporothrix</taxon>
    </lineage>
</organism>
<protein>
    <recommendedName>
        <fullName evidence="2">Protein kinase domain-containing protein</fullName>
    </recommendedName>
</protein>
<feature type="region of interest" description="Disordered" evidence="1">
    <location>
        <begin position="210"/>
        <end position="237"/>
    </location>
</feature>